<sequence>MADPNQQKPTLLLLSLDPVTTAKFDDPKFVFYRQAKQMLLERAHVKRATSLDGALKYLNHNRPDGILVADDNVMVEAGSKELLGRIIAFAQYGGTVVFGFRFSYGWTEDDPAVNRFWQESWGVPWEMGNDLRGDFNTPIHLNTFALTTHAPGSNCLDCEDNMAQLLPQYKVSQPSCLNVPKENCWYFDHWDRPESDMTPECDPNLVQDEYDAIVAMSRVGDGYVGFIGDEDCDPGSSLVMLRMFNLQPKQQPAMEDV</sequence>
<dbReference type="Proteomes" id="UP001446871">
    <property type="component" value="Unassembled WGS sequence"/>
</dbReference>
<accession>A0ABR1TML8</accession>
<gene>
    <name evidence="1" type="ORF">PG996_015972</name>
</gene>
<evidence type="ECO:0000313" key="2">
    <source>
        <dbReference type="Proteomes" id="UP001446871"/>
    </source>
</evidence>
<organism evidence="1 2">
    <name type="scientific">Apiospora saccharicola</name>
    <dbReference type="NCBI Taxonomy" id="335842"/>
    <lineage>
        <taxon>Eukaryota</taxon>
        <taxon>Fungi</taxon>
        <taxon>Dikarya</taxon>
        <taxon>Ascomycota</taxon>
        <taxon>Pezizomycotina</taxon>
        <taxon>Sordariomycetes</taxon>
        <taxon>Xylariomycetidae</taxon>
        <taxon>Amphisphaeriales</taxon>
        <taxon>Apiosporaceae</taxon>
        <taxon>Apiospora</taxon>
    </lineage>
</organism>
<dbReference type="EMBL" id="JAQQWM010000009">
    <property type="protein sequence ID" value="KAK8047908.1"/>
    <property type="molecule type" value="Genomic_DNA"/>
</dbReference>
<reference evidence="1 2" key="1">
    <citation type="submission" date="2023-01" db="EMBL/GenBank/DDBJ databases">
        <title>Analysis of 21 Apiospora genomes using comparative genomics revels a genus with tremendous synthesis potential of carbohydrate active enzymes and secondary metabolites.</title>
        <authorList>
            <person name="Sorensen T."/>
        </authorList>
    </citation>
    <scope>NUCLEOTIDE SEQUENCE [LARGE SCALE GENOMIC DNA]</scope>
    <source>
        <strain evidence="1 2">CBS 83171</strain>
    </source>
</reference>
<keyword evidence="2" id="KW-1185">Reference proteome</keyword>
<comment type="caution">
    <text evidence="1">The sequence shown here is derived from an EMBL/GenBank/DDBJ whole genome shotgun (WGS) entry which is preliminary data.</text>
</comment>
<name>A0ABR1TML8_9PEZI</name>
<proteinExistence type="predicted"/>
<protein>
    <submittedName>
        <fullName evidence="1">Uncharacterized protein</fullName>
    </submittedName>
</protein>
<evidence type="ECO:0000313" key="1">
    <source>
        <dbReference type="EMBL" id="KAK8047908.1"/>
    </source>
</evidence>